<protein>
    <recommendedName>
        <fullName evidence="3">HutD-family protein</fullName>
    </recommendedName>
</protein>
<dbReference type="EMBL" id="LT670844">
    <property type="protein sequence ID" value="SHL39401.1"/>
    <property type="molecule type" value="Genomic_DNA"/>
</dbReference>
<accession>A0A1M7A9L1</accession>
<dbReference type="InterPro" id="IPR014710">
    <property type="entry name" value="RmlC-like_jellyroll"/>
</dbReference>
<dbReference type="SUPFAM" id="SSF51182">
    <property type="entry name" value="RmlC-like cupins"/>
    <property type="match status" value="1"/>
</dbReference>
<dbReference type="PANTHER" id="PTHR37943:SF1">
    <property type="entry name" value="PROTEIN VES"/>
    <property type="match status" value="1"/>
</dbReference>
<name>A0A1M7A9L1_9BRAD</name>
<evidence type="ECO:0000313" key="1">
    <source>
        <dbReference type="EMBL" id="SHL39401.1"/>
    </source>
</evidence>
<dbReference type="RefSeq" id="WP_079543054.1">
    <property type="nucleotide sequence ID" value="NZ_LT670844.1"/>
</dbReference>
<dbReference type="Proteomes" id="UP000189935">
    <property type="component" value="Chromosome I"/>
</dbReference>
<reference evidence="1 2" key="1">
    <citation type="submission" date="2016-11" db="EMBL/GenBank/DDBJ databases">
        <authorList>
            <person name="Jaros S."/>
            <person name="Januszkiewicz K."/>
            <person name="Wedrychowicz H."/>
        </authorList>
    </citation>
    <scope>NUCLEOTIDE SEQUENCE [LARGE SCALE GENOMIC DNA]</scope>
    <source>
        <strain evidence="1 2">GAS499</strain>
    </source>
</reference>
<gene>
    <name evidence="1" type="ORF">SAMN05444159_5784</name>
</gene>
<evidence type="ECO:0008006" key="3">
    <source>
        <dbReference type="Google" id="ProtNLM"/>
    </source>
</evidence>
<organism evidence="1 2">
    <name type="scientific">Bradyrhizobium lablabi</name>
    <dbReference type="NCBI Taxonomy" id="722472"/>
    <lineage>
        <taxon>Bacteria</taxon>
        <taxon>Pseudomonadati</taxon>
        <taxon>Pseudomonadota</taxon>
        <taxon>Alphaproteobacteria</taxon>
        <taxon>Hyphomicrobiales</taxon>
        <taxon>Nitrobacteraceae</taxon>
        <taxon>Bradyrhizobium</taxon>
    </lineage>
</organism>
<dbReference type="Gene3D" id="2.60.120.10">
    <property type="entry name" value="Jelly Rolls"/>
    <property type="match status" value="1"/>
</dbReference>
<sequence>MRIIRAGDCKTTPWKNGGGSTTEIAIGPTGASLEAFDWRVSMARVASDGPFSDFIGIDRTLAVVKGNGLVLITGKDAPVMLSSGSDPVSFPGDTPTSARLTAGEITDLNVMTRRGRFRHRLVRIDKSTPCEFGDNDIAVVLSLDGATTINFGQDSTTLDHGDAAVLSRTTTGFRILPATKHCYLVWLREQRASK</sequence>
<dbReference type="AlphaFoldDB" id="A0A1M7A9L1"/>
<proteinExistence type="predicted"/>
<dbReference type="Pfam" id="PF05962">
    <property type="entry name" value="HutD"/>
    <property type="match status" value="1"/>
</dbReference>
<dbReference type="PANTHER" id="PTHR37943">
    <property type="entry name" value="PROTEIN VES"/>
    <property type="match status" value="1"/>
</dbReference>
<dbReference type="InterPro" id="IPR010282">
    <property type="entry name" value="Uncharacterised_HutD/Ves"/>
</dbReference>
<dbReference type="InterPro" id="IPR011051">
    <property type="entry name" value="RmlC_Cupin_sf"/>
</dbReference>
<evidence type="ECO:0000313" key="2">
    <source>
        <dbReference type="Proteomes" id="UP000189935"/>
    </source>
</evidence>
<dbReference type="OrthoDB" id="9800082at2"/>
<dbReference type="CDD" id="cd20293">
    <property type="entry name" value="cupin_HutD_N"/>
    <property type="match status" value="1"/>
</dbReference>